<evidence type="ECO:0000256" key="7">
    <source>
        <dbReference type="SAM" id="MobiDB-lite"/>
    </source>
</evidence>
<keyword evidence="5 6" id="KW-0472">Membrane</keyword>
<feature type="transmembrane region" description="Helical" evidence="6">
    <location>
        <begin position="312"/>
        <end position="334"/>
    </location>
</feature>
<organism evidence="9 10">
    <name type="scientific">Clytia hemisphaerica</name>
    <dbReference type="NCBI Taxonomy" id="252671"/>
    <lineage>
        <taxon>Eukaryota</taxon>
        <taxon>Metazoa</taxon>
        <taxon>Cnidaria</taxon>
        <taxon>Hydrozoa</taxon>
        <taxon>Hydroidolina</taxon>
        <taxon>Leptothecata</taxon>
        <taxon>Obeliida</taxon>
        <taxon>Clytiidae</taxon>
        <taxon>Clytia</taxon>
    </lineage>
</organism>
<feature type="transmembrane region" description="Helical" evidence="6">
    <location>
        <begin position="41"/>
        <end position="63"/>
    </location>
</feature>
<evidence type="ECO:0000256" key="3">
    <source>
        <dbReference type="ARBA" id="ARBA00022692"/>
    </source>
</evidence>
<dbReference type="PANTHER" id="PTHR12372:SF6">
    <property type="entry name" value="PECANEX-LIKE PROTEIN 4"/>
    <property type="match status" value="1"/>
</dbReference>
<feature type="domain" description="Pecanex C-terminal" evidence="8">
    <location>
        <begin position="982"/>
        <end position="1156"/>
    </location>
</feature>
<name>A0A7M5WZ55_9CNID</name>
<feature type="transmembrane region" description="Helical" evidence="6">
    <location>
        <begin position="75"/>
        <end position="97"/>
    </location>
</feature>
<feature type="compositionally biased region" description="Basic and acidic residues" evidence="7">
    <location>
        <begin position="824"/>
        <end position="840"/>
    </location>
</feature>
<feature type="transmembrane region" description="Helical" evidence="6">
    <location>
        <begin position="175"/>
        <end position="196"/>
    </location>
</feature>
<feature type="transmembrane region" description="Helical" evidence="6">
    <location>
        <begin position="564"/>
        <end position="597"/>
    </location>
</feature>
<evidence type="ECO:0000256" key="5">
    <source>
        <dbReference type="ARBA" id="ARBA00023136"/>
    </source>
</evidence>
<protein>
    <recommendedName>
        <fullName evidence="6">Pecanex-like protein</fullName>
    </recommendedName>
</protein>
<dbReference type="Proteomes" id="UP000594262">
    <property type="component" value="Unplaced"/>
</dbReference>
<dbReference type="AlphaFoldDB" id="A0A7M5WZ55"/>
<reference evidence="9" key="1">
    <citation type="submission" date="2021-01" db="UniProtKB">
        <authorList>
            <consortium name="EnsemblMetazoa"/>
        </authorList>
    </citation>
    <scope>IDENTIFICATION</scope>
</reference>
<feature type="transmembrane region" description="Helical" evidence="6">
    <location>
        <begin position="519"/>
        <end position="544"/>
    </location>
</feature>
<dbReference type="OrthoDB" id="5979286at2759"/>
<accession>A0A7M5WZ55</accession>
<evidence type="ECO:0000259" key="8">
    <source>
        <dbReference type="Pfam" id="PF05041"/>
    </source>
</evidence>
<feature type="transmembrane region" description="Helical" evidence="6">
    <location>
        <begin position="354"/>
        <end position="377"/>
    </location>
</feature>
<feature type="transmembrane region" description="Helical" evidence="6">
    <location>
        <begin position="398"/>
        <end position="421"/>
    </location>
</feature>
<proteinExistence type="inferred from homology"/>
<feature type="region of interest" description="Disordered" evidence="7">
    <location>
        <begin position="824"/>
        <end position="877"/>
    </location>
</feature>
<feature type="transmembrane region" description="Helical" evidence="6">
    <location>
        <begin position="288"/>
        <end position="305"/>
    </location>
</feature>
<evidence type="ECO:0000256" key="1">
    <source>
        <dbReference type="ARBA" id="ARBA00004141"/>
    </source>
</evidence>
<keyword evidence="10" id="KW-1185">Reference proteome</keyword>
<dbReference type="InterPro" id="IPR039797">
    <property type="entry name" value="Pecanex"/>
</dbReference>
<feature type="transmembrane region" description="Helical" evidence="6">
    <location>
        <begin position="245"/>
        <end position="268"/>
    </location>
</feature>
<evidence type="ECO:0000256" key="6">
    <source>
        <dbReference type="RuleBase" id="RU367089"/>
    </source>
</evidence>
<dbReference type="GO" id="GO:0016020">
    <property type="term" value="C:membrane"/>
    <property type="evidence" value="ECO:0007669"/>
    <property type="project" value="UniProtKB-SubCell"/>
</dbReference>
<feature type="transmembrane region" description="Helical" evidence="6">
    <location>
        <begin position="141"/>
        <end position="163"/>
    </location>
</feature>
<evidence type="ECO:0000256" key="4">
    <source>
        <dbReference type="ARBA" id="ARBA00022989"/>
    </source>
</evidence>
<dbReference type="RefSeq" id="XP_066923822.1">
    <property type="nucleotide sequence ID" value="XM_067067721.1"/>
</dbReference>
<sequence length="1159" mass="132825">MELSEANSPLLNEYKLDYVKKILPQTFLGGVQLWSSFRLPWYIYVLQFLLWFCPFIFGIIFTVILENISDLDVEIYSIILGIIIFIIYLVLNLILLYTERSKPSTQTIITNNFFAEDDEIIFTKCFSLTTYKFIISSKKSFINVILHPLVAGITSGLSLFFLLPSSLNTTLNHQTGAIVYFIFGWIVTCIAVYPLIGKPPKEPNSFQLNDLFEFGQLTRGCYVVILMLTDLLWTSSTFRIVSKVLYLTFPIFWSFGLLPSIDVFIIWIVEEICTKVLGGTSMANDIRLLLIFIPSCVAVLVCYFITHQTISLILLAVLAMALSTDIPTMVLSTLKRFRVGSIRFQNLELRPRHYPTTCVEISALILHMALTSVIVGLTTYFRKEIHQKDDLVTITGTLLIALFVLTLLIKQFLQLICFGIIKNPVLNLIDPHRNKLHWVLFVLEKFALPIILVLHTSIFVTSKSKESFDLLFVMFSFRAFRTIFQDIHQSTFNIVVYTIIYWYQIEWNFWQNMEFPSQLFIIFLLIIWTCSFIKKIWFVILLIIASKSGKSGKENQSKINKSILVTLTLFPVLLLVMLLSTVLSAPMLPLFTLPLFIIGFPRPKRMWPNADKATKSTSSDWTFYEQLTPALQEALNVEFYSGVFSNAQAGDFYLARFQDRIIWISVLEHGFMYKNIVVKGLELQETSCHTTEAESIDELLDFDSYKIINKYFAHTLTLTTKMNLDAYSDAKNVLTGIIDNPDFHQTLSKTFPNVLLFLSMKMFQDKCKQGVIDDTVNLNSQESNDNILGGIISDQPFSSFDTPTPYKATFDETKFTIPQNNKDLLKKNSENNVENKHADVSKCNTEDESDDEFGDFGFGDSDKSETSSDESSLQDGNMNLQDQHWRSLASNGKHTKFIDPPVSWLLSAPFGESELRTMSGVFNSEHYQFFIGSLTLKDEDLILVKNDITLMQSYRLFLLNCFCLLERGGLANDWGINEGASHIYKMFCGKLPWSPRMNWIENNQELKQMVIQAYRIAFKLTYDAFLIGENSIEIDEEFLDSIHEMEKEWFVGLEDEVEWWNNILKQCPNILSVGRNEDDGVYTSRLLTQQNLQVPIASINSECVNGLWAALALELYYFTNDDEERYSIQALPLLLRNIVTQAADPPLGYPVYSSGMIKV</sequence>
<evidence type="ECO:0000256" key="2">
    <source>
        <dbReference type="ARBA" id="ARBA00010170"/>
    </source>
</evidence>
<comment type="subcellular location">
    <subcellularLocation>
        <location evidence="1 6">Membrane</location>
        <topology evidence="1 6">Multi-pass membrane protein</topology>
    </subcellularLocation>
</comment>
<feature type="transmembrane region" description="Helical" evidence="6">
    <location>
        <begin position="441"/>
        <end position="462"/>
    </location>
</feature>
<dbReference type="EnsemblMetazoa" id="CLYHEMT015192.1">
    <property type="protein sequence ID" value="CLYHEMP015192.1"/>
    <property type="gene ID" value="CLYHEMG015192"/>
</dbReference>
<evidence type="ECO:0000313" key="9">
    <source>
        <dbReference type="EnsemblMetazoa" id="CLYHEMP015192.1"/>
    </source>
</evidence>
<evidence type="ECO:0000313" key="10">
    <source>
        <dbReference type="Proteomes" id="UP000594262"/>
    </source>
</evidence>
<dbReference type="InterPro" id="IPR007735">
    <property type="entry name" value="Pecanex_C"/>
</dbReference>
<keyword evidence="4 6" id="KW-1133">Transmembrane helix</keyword>
<dbReference type="Pfam" id="PF05041">
    <property type="entry name" value="Pecanex_C"/>
    <property type="match status" value="1"/>
</dbReference>
<dbReference type="GeneID" id="136811116"/>
<feature type="transmembrane region" description="Helical" evidence="6">
    <location>
        <begin position="216"/>
        <end position="233"/>
    </location>
</feature>
<comment type="similarity">
    <text evidence="2 6">Belongs to the pecanex family.</text>
</comment>
<keyword evidence="3 6" id="KW-0812">Transmembrane</keyword>
<dbReference type="PANTHER" id="PTHR12372">
    <property type="entry name" value="PECANEX"/>
    <property type="match status" value="1"/>
</dbReference>